<dbReference type="EMBL" id="KB206756">
    <property type="protein sequence ID" value="ELP88334.1"/>
    <property type="molecule type" value="Genomic_DNA"/>
</dbReference>
<dbReference type="GO" id="GO:0016787">
    <property type="term" value="F:hydrolase activity"/>
    <property type="evidence" value="ECO:0007669"/>
    <property type="project" value="UniProtKB-KW"/>
</dbReference>
<feature type="domain" description="Helicase C-terminal" evidence="3">
    <location>
        <begin position="532"/>
        <end position="688"/>
    </location>
</feature>
<name>A0A0A1U2T1_ENTIV</name>
<sequence>MRRSVLLSSKRNSVTPKSTTTLLKPKVPVKEESLLHPQKALLVVGPKVEEKKEITKVYKMMWTKNTPKKQKTYNDGFIVVKSNNIGFLHDEEDKQIGKISNVSKEITPDMIGGESTILSGKLVEIMEEIPVANYLSGKLFLKETPTESALPKALPITKKTFLSSNAPMRKKVALYDKENPFAFVVDDKKEPPVLIDPYLGKHLRPHQVEGIKFMYNCVMRGDDSGCILADEMGLGKTLQTIALIWTLYKQCNVKKTVVVCPQSLIGNWENEFMKWLGTERIPVKTGSSDALMKQKVEDFINDYIPVLITSYEQVRSHVETLKKTKIGLLICDEGHRIKNLMTKTNTSLQNLGASRHIILSGTPVQNGLEDFYSLVEFCCPGSLGPLRTFKRVFATPIQRAQDGDATLEEIELGKERAKELTVKLNDYVLRRTSKINEKYLPDKTEIVVFVKPSIVQKKIYAMMLNDLKMKRVDQSAALQFIQLFTKLCNHPLLVRDYLVENYKDVDKEILDILNQEVANLEGSNKFNVTVKFIEEIIENSEEKVVVVSNYTKTLDVFEKYFSTREESKIKILRLDGKTSQKSRDTIVEKINDKKSGYNVLLLSSKAGGVGLNLIGCSRLILFDPDWNPAKDKQAMARIWRDGQKRKAMIYRMLCTGTIEEKIYQRQLQKNQVSESVVEEHLEMGKSLSLEQLMKVFELNENTLCDTHDLLQCDCEGSGTANKSGEKHLTMDRIESIASVDGLITRLKDVKDLISMLFVCEFHNESR</sequence>
<dbReference type="OMA" id="YTEHERM"/>
<evidence type="ECO:0000259" key="3">
    <source>
        <dbReference type="PROSITE" id="PS51194"/>
    </source>
</evidence>
<reference evidence="4 5" key="1">
    <citation type="submission" date="2012-10" db="EMBL/GenBank/DDBJ databases">
        <authorList>
            <person name="Zafar N."/>
            <person name="Inman J."/>
            <person name="Hall N."/>
            <person name="Lorenzi H."/>
            <person name="Caler E."/>
        </authorList>
    </citation>
    <scope>NUCLEOTIDE SEQUENCE [LARGE SCALE GENOMIC DNA]</scope>
    <source>
        <strain evidence="4 5">IP1</strain>
    </source>
</reference>
<dbReference type="InterPro" id="IPR038718">
    <property type="entry name" value="SNF2-like_sf"/>
</dbReference>
<keyword evidence="1" id="KW-0378">Hydrolase</keyword>
<dbReference type="EC" id="2.7.11.1" evidence="4"/>
<dbReference type="PANTHER" id="PTHR45629">
    <property type="entry name" value="SNF2/RAD54 FAMILY MEMBER"/>
    <property type="match status" value="1"/>
</dbReference>
<dbReference type="InterPro" id="IPR014001">
    <property type="entry name" value="Helicase_ATP-bd"/>
</dbReference>
<dbReference type="InterPro" id="IPR027417">
    <property type="entry name" value="P-loop_NTPase"/>
</dbReference>
<dbReference type="Pfam" id="PF00271">
    <property type="entry name" value="Helicase_C"/>
    <property type="match status" value="1"/>
</dbReference>
<dbReference type="PROSITE" id="PS51194">
    <property type="entry name" value="HELICASE_CTER"/>
    <property type="match status" value="1"/>
</dbReference>
<dbReference type="PROSITE" id="PS51192">
    <property type="entry name" value="HELICASE_ATP_BIND_1"/>
    <property type="match status" value="1"/>
</dbReference>
<dbReference type="InterPro" id="IPR018838">
    <property type="entry name" value="ZGRF1-like_N"/>
</dbReference>
<dbReference type="InterPro" id="IPR049730">
    <property type="entry name" value="SNF2/RAD54-like_C"/>
</dbReference>
<dbReference type="SUPFAM" id="SSF52540">
    <property type="entry name" value="P-loop containing nucleoside triphosphate hydrolases"/>
    <property type="match status" value="2"/>
</dbReference>
<dbReference type="InterPro" id="IPR050496">
    <property type="entry name" value="SNF2_RAD54_helicase_repair"/>
</dbReference>
<keyword evidence="5" id="KW-1185">Reference proteome</keyword>
<accession>A0A0A1U2T1</accession>
<dbReference type="Proteomes" id="UP000014680">
    <property type="component" value="Unassembled WGS sequence"/>
</dbReference>
<gene>
    <name evidence="4" type="ORF">EIN_227470</name>
</gene>
<dbReference type="InterPro" id="IPR001650">
    <property type="entry name" value="Helicase_C-like"/>
</dbReference>
<dbReference type="OrthoDB" id="413460at2759"/>
<dbReference type="RefSeq" id="XP_004255105.1">
    <property type="nucleotide sequence ID" value="XM_004255057.1"/>
</dbReference>
<dbReference type="GO" id="GO:0004674">
    <property type="term" value="F:protein serine/threonine kinase activity"/>
    <property type="evidence" value="ECO:0007669"/>
    <property type="project" value="UniProtKB-EC"/>
</dbReference>
<dbReference type="SMART" id="SM00490">
    <property type="entry name" value="HELICc"/>
    <property type="match status" value="1"/>
</dbReference>
<dbReference type="Pfam" id="PF10382">
    <property type="entry name" value="ZGRF1-like_N"/>
    <property type="match status" value="1"/>
</dbReference>
<organism evidence="4 5">
    <name type="scientific">Entamoeba invadens IP1</name>
    <dbReference type="NCBI Taxonomy" id="370355"/>
    <lineage>
        <taxon>Eukaryota</taxon>
        <taxon>Amoebozoa</taxon>
        <taxon>Evosea</taxon>
        <taxon>Archamoebae</taxon>
        <taxon>Mastigamoebida</taxon>
        <taxon>Entamoebidae</taxon>
        <taxon>Entamoeba</taxon>
    </lineage>
</organism>
<evidence type="ECO:0000313" key="4">
    <source>
        <dbReference type="EMBL" id="ELP88334.1"/>
    </source>
</evidence>
<dbReference type="AlphaFoldDB" id="A0A0A1U2T1"/>
<feature type="domain" description="Helicase ATP-binding" evidence="2">
    <location>
        <begin position="217"/>
        <end position="381"/>
    </location>
</feature>
<dbReference type="GO" id="GO:0015616">
    <property type="term" value="F:DNA translocase activity"/>
    <property type="evidence" value="ECO:0007669"/>
    <property type="project" value="TreeGrafter"/>
</dbReference>
<dbReference type="SMART" id="SM00487">
    <property type="entry name" value="DEXDc"/>
    <property type="match status" value="1"/>
</dbReference>
<keyword evidence="4" id="KW-0808">Transferase</keyword>
<dbReference type="GeneID" id="14887106"/>
<dbReference type="PANTHER" id="PTHR45629:SF7">
    <property type="entry name" value="DNA EXCISION REPAIR PROTEIN ERCC-6-RELATED"/>
    <property type="match status" value="1"/>
</dbReference>
<evidence type="ECO:0000313" key="5">
    <source>
        <dbReference type="Proteomes" id="UP000014680"/>
    </source>
</evidence>
<dbReference type="CDD" id="cd18004">
    <property type="entry name" value="DEXHc_RAD54"/>
    <property type="match status" value="1"/>
</dbReference>
<dbReference type="Gene3D" id="3.40.50.10810">
    <property type="entry name" value="Tandem AAA-ATPase domain"/>
    <property type="match status" value="1"/>
</dbReference>
<dbReference type="InterPro" id="IPR000330">
    <property type="entry name" value="SNF2_N"/>
</dbReference>
<dbReference type="GO" id="GO:0007131">
    <property type="term" value="P:reciprocal meiotic recombination"/>
    <property type="evidence" value="ECO:0007669"/>
    <property type="project" value="TreeGrafter"/>
</dbReference>
<protein>
    <submittedName>
        <fullName evidence="4">DNA repair and recombination protein RDH54, putative</fullName>
        <ecNumber evidence="4">2.7.11.1</ecNumber>
    </submittedName>
</protein>
<dbReference type="KEGG" id="eiv:EIN_227470"/>
<dbReference type="Gene3D" id="1.20.120.850">
    <property type="entry name" value="SWI2/SNF2 ATPases, N-terminal domain"/>
    <property type="match status" value="1"/>
</dbReference>
<dbReference type="GO" id="GO:0005524">
    <property type="term" value="F:ATP binding"/>
    <property type="evidence" value="ECO:0007669"/>
    <property type="project" value="InterPro"/>
</dbReference>
<evidence type="ECO:0000259" key="2">
    <source>
        <dbReference type="PROSITE" id="PS51192"/>
    </source>
</evidence>
<proteinExistence type="predicted"/>
<dbReference type="CDD" id="cd18793">
    <property type="entry name" value="SF2_C_SNF"/>
    <property type="match status" value="1"/>
</dbReference>
<dbReference type="Pfam" id="PF00176">
    <property type="entry name" value="SNF2-rel_dom"/>
    <property type="match status" value="1"/>
</dbReference>
<dbReference type="VEuPathDB" id="AmoebaDB:EIN_227470"/>
<dbReference type="GO" id="GO:0000724">
    <property type="term" value="P:double-strand break repair via homologous recombination"/>
    <property type="evidence" value="ECO:0007669"/>
    <property type="project" value="TreeGrafter"/>
</dbReference>
<dbReference type="GO" id="GO:0005634">
    <property type="term" value="C:nucleus"/>
    <property type="evidence" value="ECO:0007669"/>
    <property type="project" value="TreeGrafter"/>
</dbReference>
<dbReference type="Gene3D" id="3.40.50.300">
    <property type="entry name" value="P-loop containing nucleotide triphosphate hydrolases"/>
    <property type="match status" value="1"/>
</dbReference>
<evidence type="ECO:0000256" key="1">
    <source>
        <dbReference type="ARBA" id="ARBA00022801"/>
    </source>
</evidence>